<dbReference type="AlphaFoldDB" id="A0A8C4SCA3"/>
<reference evidence="11" key="3">
    <citation type="submission" date="2025-09" db="UniProtKB">
        <authorList>
            <consortium name="Ensembl"/>
        </authorList>
    </citation>
    <scope>IDENTIFICATION</scope>
</reference>
<dbReference type="SMART" id="SM00261">
    <property type="entry name" value="FU"/>
    <property type="match status" value="2"/>
</dbReference>
<gene>
    <name evidence="11" type="primary">RSPO4</name>
</gene>
<sequence length="243" mass="26807">MSAWVSSHSPKTCRLGALVILNCGVRLVPQCLMMLLFVSASSDLPDDCKGCLECSGDNGCLKCPEKLFLYIQREGMRQHGSCVHACPPGHYGVRGQDVNRCIRCKTSNCESCFSKDFCMKCKGGFHLFKGKCLVMCPEGTSPHLSECVEGCQAGKWSDWGICTKNGQTCGFRWGMQERTKGPQEGLGEESPKCTHVSESRRCRMKKRCPGGKQFSPISTSICKMYVHLGVFLTSAYLANERTT</sequence>
<organism evidence="11 12">
    <name type="scientific">Erpetoichthys calabaricus</name>
    <name type="common">Rope fish</name>
    <name type="synonym">Calamoichthys calabaricus</name>
    <dbReference type="NCBI Taxonomy" id="27687"/>
    <lineage>
        <taxon>Eukaryota</taxon>
        <taxon>Metazoa</taxon>
        <taxon>Chordata</taxon>
        <taxon>Craniata</taxon>
        <taxon>Vertebrata</taxon>
        <taxon>Euteleostomi</taxon>
        <taxon>Actinopterygii</taxon>
        <taxon>Polypteriformes</taxon>
        <taxon>Polypteridae</taxon>
        <taxon>Erpetoichthys</taxon>
    </lineage>
</organism>
<evidence type="ECO:0000259" key="10">
    <source>
        <dbReference type="Pfam" id="PF15913"/>
    </source>
</evidence>
<dbReference type="GO" id="GO:0016055">
    <property type="term" value="P:Wnt signaling pathway"/>
    <property type="evidence" value="ECO:0007669"/>
    <property type="project" value="UniProtKB-KW"/>
</dbReference>
<dbReference type="Gene3D" id="2.10.220.10">
    <property type="entry name" value="Hormone Receptor, Insulin-like Growth Factor Receptor 1, Chain A, domain 2"/>
    <property type="match status" value="1"/>
</dbReference>
<dbReference type="GO" id="GO:0008201">
    <property type="term" value="F:heparin binding"/>
    <property type="evidence" value="ECO:0007669"/>
    <property type="project" value="UniProtKB-KW"/>
</dbReference>
<evidence type="ECO:0000256" key="7">
    <source>
        <dbReference type="ARBA" id="ARBA00022729"/>
    </source>
</evidence>
<dbReference type="Proteomes" id="UP000694620">
    <property type="component" value="Chromosome 10"/>
</dbReference>
<evidence type="ECO:0000313" key="11">
    <source>
        <dbReference type="Ensembl" id="ENSECRP00000014839.1"/>
    </source>
</evidence>
<protein>
    <submittedName>
        <fullName evidence="11">R-spondin 4</fullName>
    </submittedName>
</protein>
<dbReference type="PROSITE" id="PS50092">
    <property type="entry name" value="TSP1"/>
    <property type="match status" value="1"/>
</dbReference>
<dbReference type="InterPro" id="IPR000884">
    <property type="entry name" value="TSP1_rpt"/>
</dbReference>
<dbReference type="InterPro" id="IPR009030">
    <property type="entry name" value="Growth_fac_rcpt_cys_sf"/>
</dbReference>
<keyword evidence="4" id="KW-0716">Sensory transduction</keyword>
<proteinExistence type="inferred from homology"/>
<evidence type="ECO:0000256" key="8">
    <source>
        <dbReference type="ARBA" id="ARBA00023157"/>
    </source>
</evidence>
<keyword evidence="6" id="KW-0879">Wnt signaling pathway</keyword>
<evidence type="ECO:0000256" key="5">
    <source>
        <dbReference type="ARBA" id="ARBA00022674"/>
    </source>
</evidence>
<dbReference type="SUPFAM" id="SSF57184">
    <property type="entry name" value="Growth factor receptor domain"/>
    <property type="match status" value="1"/>
</dbReference>
<evidence type="ECO:0000256" key="2">
    <source>
        <dbReference type="ARBA" id="ARBA00007308"/>
    </source>
</evidence>
<feature type="domain" description="R-spondin Fu-CRD" evidence="10">
    <location>
        <begin position="48"/>
        <end position="143"/>
    </location>
</feature>
<keyword evidence="9" id="KW-0325">Glycoprotein</keyword>
<accession>A0A8C4SCA3</accession>
<dbReference type="FunFam" id="2.10.220.10:FF:000012">
    <property type="entry name" value="R-spondin 4"/>
    <property type="match status" value="1"/>
</dbReference>
<name>A0A8C4SCA3_ERPCA</name>
<dbReference type="Ensembl" id="ENSECRT00000015099.1">
    <property type="protein sequence ID" value="ENSECRP00000014839.1"/>
    <property type="gene ID" value="ENSECRG00000009865.1"/>
</dbReference>
<dbReference type="InterPro" id="IPR006212">
    <property type="entry name" value="Furin_repeat"/>
</dbReference>
<dbReference type="GO" id="GO:0005576">
    <property type="term" value="C:extracellular region"/>
    <property type="evidence" value="ECO:0007669"/>
    <property type="project" value="UniProtKB-SubCell"/>
</dbReference>
<keyword evidence="7" id="KW-0732">Signal</keyword>
<evidence type="ECO:0000256" key="9">
    <source>
        <dbReference type="ARBA" id="ARBA00023180"/>
    </source>
</evidence>
<keyword evidence="5" id="KW-0358">Heparin-binding</keyword>
<dbReference type="PANTHER" id="PTHR46987">
    <property type="entry name" value="NEUROHYPOPHYSIAL HORMONES, N-TERMINAL DOMAIN CONTAINING PROTEIN"/>
    <property type="match status" value="1"/>
</dbReference>
<evidence type="ECO:0000256" key="1">
    <source>
        <dbReference type="ARBA" id="ARBA00004613"/>
    </source>
</evidence>
<keyword evidence="8" id="KW-1015">Disulfide bond</keyword>
<dbReference type="InterPro" id="IPR051514">
    <property type="entry name" value="R-spondin"/>
</dbReference>
<evidence type="ECO:0000313" key="12">
    <source>
        <dbReference type="Proteomes" id="UP000694620"/>
    </source>
</evidence>
<evidence type="ECO:0000256" key="4">
    <source>
        <dbReference type="ARBA" id="ARBA00022606"/>
    </source>
</evidence>
<dbReference type="Pfam" id="PF15913">
    <property type="entry name" value="Furin-like_2"/>
    <property type="match status" value="1"/>
</dbReference>
<comment type="similarity">
    <text evidence="2">Belongs to the R-spondin family.</text>
</comment>
<comment type="subcellular location">
    <subcellularLocation>
        <location evidence="1">Secreted</location>
    </subcellularLocation>
</comment>
<dbReference type="PANTHER" id="PTHR46987:SF6">
    <property type="entry name" value="R-SPONDIN-4"/>
    <property type="match status" value="1"/>
</dbReference>
<evidence type="ECO:0000256" key="3">
    <source>
        <dbReference type="ARBA" id="ARBA00022525"/>
    </source>
</evidence>
<dbReference type="InterPro" id="IPR043601">
    <property type="entry name" value="Rspo_Fu-CRD_dom"/>
</dbReference>
<keyword evidence="12" id="KW-1185">Reference proteome</keyword>
<reference evidence="11" key="1">
    <citation type="submission" date="2021-06" db="EMBL/GenBank/DDBJ databases">
        <authorList>
            <consortium name="Wellcome Sanger Institute Data Sharing"/>
        </authorList>
    </citation>
    <scope>NUCLEOTIDE SEQUENCE [LARGE SCALE GENOMIC DNA]</scope>
</reference>
<dbReference type="GeneTree" id="ENSGT00940000160937"/>
<keyword evidence="3" id="KW-0964">Secreted</keyword>
<evidence type="ECO:0000256" key="6">
    <source>
        <dbReference type="ARBA" id="ARBA00022687"/>
    </source>
</evidence>
<reference evidence="11" key="2">
    <citation type="submission" date="2025-08" db="UniProtKB">
        <authorList>
            <consortium name="Ensembl"/>
        </authorList>
    </citation>
    <scope>IDENTIFICATION</scope>
</reference>